<reference evidence="1 2" key="1">
    <citation type="submission" date="2019-05" db="EMBL/GenBank/DDBJ databases">
        <title>Another draft genome of Portunus trituberculatus and its Hox gene families provides insights of decapod evolution.</title>
        <authorList>
            <person name="Jeong J.-H."/>
            <person name="Song I."/>
            <person name="Kim S."/>
            <person name="Choi T."/>
            <person name="Kim D."/>
            <person name="Ryu S."/>
            <person name="Kim W."/>
        </authorList>
    </citation>
    <scope>NUCLEOTIDE SEQUENCE [LARGE SCALE GENOMIC DNA]</scope>
    <source>
        <tissue evidence="1">Muscle</tissue>
    </source>
</reference>
<proteinExistence type="predicted"/>
<sequence length="82" mass="9078">MTRRTTSFPLTDEELRLPSACSAVTATTTTTSKHFTLTMCTIDLLSTHALPLHPDSHYHHPVIFIAIIPPRPIVLVTEVIAE</sequence>
<evidence type="ECO:0000313" key="2">
    <source>
        <dbReference type="Proteomes" id="UP000324222"/>
    </source>
</evidence>
<keyword evidence="2" id="KW-1185">Reference proteome</keyword>
<gene>
    <name evidence="1" type="ORF">E2C01_018346</name>
</gene>
<dbReference type="AlphaFoldDB" id="A0A5B7DU93"/>
<organism evidence="1 2">
    <name type="scientific">Portunus trituberculatus</name>
    <name type="common">Swimming crab</name>
    <name type="synonym">Neptunus trituberculatus</name>
    <dbReference type="NCBI Taxonomy" id="210409"/>
    <lineage>
        <taxon>Eukaryota</taxon>
        <taxon>Metazoa</taxon>
        <taxon>Ecdysozoa</taxon>
        <taxon>Arthropoda</taxon>
        <taxon>Crustacea</taxon>
        <taxon>Multicrustacea</taxon>
        <taxon>Malacostraca</taxon>
        <taxon>Eumalacostraca</taxon>
        <taxon>Eucarida</taxon>
        <taxon>Decapoda</taxon>
        <taxon>Pleocyemata</taxon>
        <taxon>Brachyura</taxon>
        <taxon>Eubrachyura</taxon>
        <taxon>Portunoidea</taxon>
        <taxon>Portunidae</taxon>
        <taxon>Portuninae</taxon>
        <taxon>Portunus</taxon>
    </lineage>
</organism>
<evidence type="ECO:0000313" key="1">
    <source>
        <dbReference type="EMBL" id="MPC25242.1"/>
    </source>
</evidence>
<protein>
    <submittedName>
        <fullName evidence="1">Uncharacterized protein</fullName>
    </submittedName>
</protein>
<dbReference type="EMBL" id="VSRR010001438">
    <property type="protein sequence ID" value="MPC25242.1"/>
    <property type="molecule type" value="Genomic_DNA"/>
</dbReference>
<accession>A0A5B7DU93</accession>
<dbReference type="Proteomes" id="UP000324222">
    <property type="component" value="Unassembled WGS sequence"/>
</dbReference>
<comment type="caution">
    <text evidence="1">The sequence shown here is derived from an EMBL/GenBank/DDBJ whole genome shotgun (WGS) entry which is preliminary data.</text>
</comment>
<name>A0A5B7DU93_PORTR</name>